<dbReference type="PRINTS" id="PR00359">
    <property type="entry name" value="BP450"/>
</dbReference>
<evidence type="ECO:0000313" key="4">
    <source>
        <dbReference type="Proteomes" id="UP001499987"/>
    </source>
</evidence>
<organism evidence="3 4">
    <name type="scientific">Kitasatospora arboriphila</name>
    <dbReference type="NCBI Taxonomy" id="258052"/>
    <lineage>
        <taxon>Bacteria</taxon>
        <taxon>Bacillati</taxon>
        <taxon>Actinomycetota</taxon>
        <taxon>Actinomycetes</taxon>
        <taxon>Kitasatosporales</taxon>
        <taxon>Streptomycetaceae</taxon>
        <taxon>Kitasatospora</taxon>
    </lineage>
</organism>
<evidence type="ECO:0000256" key="2">
    <source>
        <dbReference type="RuleBase" id="RU000461"/>
    </source>
</evidence>
<evidence type="ECO:0000256" key="1">
    <source>
        <dbReference type="ARBA" id="ARBA00010617"/>
    </source>
</evidence>
<protein>
    <submittedName>
        <fullName evidence="3">Cytochrome P450</fullName>
    </submittedName>
</protein>
<dbReference type="InterPro" id="IPR002397">
    <property type="entry name" value="Cyt_P450_B"/>
</dbReference>
<keyword evidence="2" id="KW-0479">Metal-binding</keyword>
<dbReference type="PANTHER" id="PTHR46696:SF1">
    <property type="entry name" value="CYTOCHROME P450 YJIB-RELATED"/>
    <property type="match status" value="1"/>
</dbReference>
<dbReference type="EMBL" id="BAAALD010000106">
    <property type="protein sequence ID" value="GAA1117984.1"/>
    <property type="molecule type" value="Genomic_DNA"/>
</dbReference>
<keyword evidence="2" id="KW-0408">Iron</keyword>
<sequence length="447" mass="47620">MLPSHVAPSAVCRAETEEDAVLPPADEPVPLDGAFLTDPHGACAALHRRGAVHRAVAPDAAPVWLITGYEQVREAAADPRFALDKRHARSRGTAGDSLPPELDAHLLNRDGTDHARLRRLVAAALGPRRTEALREPIRRAVEELLDPVEARGRGDVVADLAAPLSVAVICDLLGVPAGHRVDFRAWTDTLLSPDPGAPGRSREAMRAMHGFLGELIAHKRAAPGDDLLSELIAAEREGQPGECPAGNSRVANSRVGDGPVGECPAGEPGLTERELLAMAFLLLFAGYHNTVALISGTVLALLTRPEHLAAVRAGRLGLPAVTEEVLRWDPPAMLAVRRFPTEDLTVAGTRIGAGERVWLSWAAANRDPAHVPDPDAFDPARQGPPHLAFGRGPHFCAGAALARAENEIAVGALLRRFPRLALDADPAVLTRRRSLRSRSLTALPVRV</sequence>
<dbReference type="RefSeq" id="WP_344627530.1">
    <property type="nucleotide sequence ID" value="NZ_BAAALD010000106.1"/>
</dbReference>
<comment type="similarity">
    <text evidence="1 2">Belongs to the cytochrome P450 family.</text>
</comment>
<comment type="caution">
    <text evidence="3">The sequence shown here is derived from an EMBL/GenBank/DDBJ whole genome shotgun (WGS) entry which is preliminary data.</text>
</comment>
<dbReference type="Gene3D" id="1.10.630.10">
    <property type="entry name" value="Cytochrome P450"/>
    <property type="match status" value="1"/>
</dbReference>
<dbReference type="InterPro" id="IPR036396">
    <property type="entry name" value="Cyt_P450_sf"/>
</dbReference>
<dbReference type="InterPro" id="IPR017972">
    <property type="entry name" value="Cyt_P450_CS"/>
</dbReference>
<keyword evidence="2" id="KW-0560">Oxidoreductase</keyword>
<keyword evidence="2" id="KW-0349">Heme</keyword>
<proteinExistence type="inferred from homology"/>
<keyword evidence="4" id="KW-1185">Reference proteome</keyword>
<dbReference type="Pfam" id="PF00067">
    <property type="entry name" value="p450"/>
    <property type="match status" value="1"/>
</dbReference>
<dbReference type="CDD" id="cd11029">
    <property type="entry name" value="CYP107-like"/>
    <property type="match status" value="1"/>
</dbReference>
<keyword evidence="2" id="KW-0503">Monooxygenase</keyword>
<dbReference type="PANTHER" id="PTHR46696">
    <property type="entry name" value="P450, PUTATIVE (EUROFUNG)-RELATED"/>
    <property type="match status" value="1"/>
</dbReference>
<evidence type="ECO:0000313" key="3">
    <source>
        <dbReference type="EMBL" id="GAA1117984.1"/>
    </source>
</evidence>
<dbReference type="Proteomes" id="UP001499987">
    <property type="component" value="Unassembled WGS sequence"/>
</dbReference>
<dbReference type="PROSITE" id="PS00086">
    <property type="entry name" value="CYTOCHROME_P450"/>
    <property type="match status" value="1"/>
</dbReference>
<reference evidence="3 4" key="1">
    <citation type="journal article" date="2019" name="Int. J. Syst. Evol. Microbiol.">
        <title>The Global Catalogue of Microorganisms (GCM) 10K type strain sequencing project: providing services to taxonomists for standard genome sequencing and annotation.</title>
        <authorList>
            <consortium name="The Broad Institute Genomics Platform"/>
            <consortium name="The Broad Institute Genome Sequencing Center for Infectious Disease"/>
            <person name="Wu L."/>
            <person name="Ma J."/>
        </authorList>
    </citation>
    <scope>NUCLEOTIDE SEQUENCE [LARGE SCALE GENOMIC DNA]</scope>
    <source>
        <strain evidence="3 4">JCM 13002</strain>
    </source>
</reference>
<dbReference type="InterPro" id="IPR001128">
    <property type="entry name" value="Cyt_P450"/>
</dbReference>
<dbReference type="SUPFAM" id="SSF48264">
    <property type="entry name" value="Cytochrome P450"/>
    <property type="match status" value="1"/>
</dbReference>
<gene>
    <name evidence="3" type="ORF">GCM10009663_67520</name>
</gene>
<name>A0ABN1U4L4_9ACTN</name>
<accession>A0ABN1U4L4</accession>